<reference evidence="2 3" key="1">
    <citation type="submission" date="2019-08" db="EMBL/GenBank/DDBJ databases">
        <title>In-depth cultivation of the pig gut microbiome towards novel bacterial diversity and tailored functional studies.</title>
        <authorList>
            <person name="Wylensek D."/>
            <person name="Hitch T.C.A."/>
            <person name="Clavel T."/>
        </authorList>
    </citation>
    <scope>NUCLEOTIDE SEQUENCE [LARGE SCALE GENOMIC DNA]</scope>
    <source>
        <strain evidence="2 3">LKV-178-WT-2G</strain>
    </source>
</reference>
<dbReference type="RefSeq" id="WP_154459256.1">
    <property type="nucleotide sequence ID" value="NZ_VUMM01000002.1"/>
</dbReference>
<sequence length="164" mass="19196">MLFSVSSIFITLVMSTALILLFELFIAQKNLIRFLRMDVMILLAIVIIVRLLLPFEYAFTITVPFPWVMNYIRDFLNFKLSASFSVLNLLCLIWGIGILVQLIQYIQNIRKCNLIFSILKDSSVHKCVSDYIEIPPKFNYSVWFAEDIESFMVIGFKKVIFFQK</sequence>
<proteinExistence type="predicted"/>
<feature type="transmembrane region" description="Helical" evidence="1">
    <location>
        <begin position="80"/>
        <end position="103"/>
    </location>
</feature>
<keyword evidence="1" id="KW-0812">Transmembrane</keyword>
<keyword evidence="1" id="KW-1133">Transmembrane helix</keyword>
<organism evidence="2 3">
    <name type="scientific">Floccifex porci</name>
    <dbReference type="NCBI Taxonomy" id="2606629"/>
    <lineage>
        <taxon>Bacteria</taxon>
        <taxon>Bacillati</taxon>
        <taxon>Bacillota</taxon>
        <taxon>Erysipelotrichia</taxon>
        <taxon>Erysipelotrichales</taxon>
        <taxon>Erysipelotrichaceae</taxon>
        <taxon>Floccifex</taxon>
    </lineage>
</organism>
<keyword evidence="3" id="KW-1185">Reference proteome</keyword>
<feature type="transmembrane region" description="Helical" evidence="1">
    <location>
        <begin position="6"/>
        <end position="27"/>
    </location>
</feature>
<dbReference type="EMBL" id="VUMM01000002">
    <property type="protein sequence ID" value="MSS00782.1"/>
    <property type="molecule type" value="Genomic_DNA"/>
</dbReference>
<name>A0A7X2T2V7_9FIRM</name>
<dbReference type="AlphaFoldDB" id="A0A7X2T2V7"/>
<accession>A0A7X2T2V7</accession>
<comment type="caution">
    <text evidence="2">The sequence shown here is derived from an EMBL/GenBank/DDBJ whole genome shotgun (WGS) entry which is preliminary data.</text>
</comment>
<evidence type="ECO:0000313" key="3">
    <source>
        <dbReference type="Proteomes" id="UP000470082"/>
    </source>
</evidence>
<gene>
    <name evidence="2" type="ORF">FYJ50_01380</name>
</gene>
<protein>
    <submittedName>
        <fullName evidence="2">Uncharacterized protein</fullName>
    </submittedName>
</protein>
<evidence type="ECO:0000313" key="2">
    <source>
        <dbReference type="EMBL" id="MSS00782.1"/>
    </source>
</evidence>
<evidence type="ECO:0000256" key="1">
    <source>
        <dbReference type="SAM" id="Phobius"/>
    </source>
</evidence>
<feature type="transmembrane region" description="Helical" evidence="1">
    <location>
        <begin position="39"/>
        <end position="60"/>
    </location>
</feature>
<dbReference type="Proteomes" id="UP000470082">
    <property type="component" value="Unassembled WGS sequence"/>
</dbReference>
<keyword evidence="1" id="KW-0472">Membrane</keyword>